<accession>A0AAD4HWR1</accession>
<dbReference type="Proteomes" id="UP001197093">
    <property type="component" value="Unassembled WGS sequence"/>
</dbReference>
<sequence length="97" mass="10441">MARGDVGLCNVPQYNFDMCRDQIKSQVDKGVKIWTSIPSAGTAQFNDVPPACMNLPVVLSGSCTGEGPRPVPCGSACIQFRGVTDDQMREISSYLRG</sequence>
<evidence type="ECO:0000313" key="1">
    <source>
        <dbReference type="EMBL" id="KAG7290014.1"/>
    </source>
</evidence>
<evidence type="ECO:0000313" key="2">
    <source>
        <dbReference type="Proteomes" id="UP001197093"/>
    </source>
</evidence>
<name>A0AAD4HWR1_9PEZI</name>
<dbReference type="AlphaFoldDB" id="A0AAD4HWR1"/>
<keyword evidence="2" id="KW-1185">Reference proteome</keyword>
<organism evidence="1 2">
    <name type="scientific">Staphylotrichum longicolle</name>
    <dbReference type="NCBI Taxonomy" id="669026"/>
    <lineage>
        <taxon>Eukaryota</taxon>
        <taxon>Fungi</taxon>
        <taxon>Dikarya</taxon>
        <taxon>Ascomycota</taxon>
        <taxon>Pezizomycotina</taxon>
        <taxon>Sordariomycetes</taxon>
        <taxon>Sordariomycetidae</taxon>
        <taxon>Sordariales</taxon>
        <taxon>Chaetomiaceae</taxon>
        <taxon>Staphylotrichum</taxon>
    </lineage>
</organism>
<gene>
    <name evidence="1" type="ORF">NEMBOFW57_000006</name>
</gene>
<dbReference type="EMBL" id="JAHCVI010000001">
    <property type="protein sequence ID" value="KAG7290014.1"/>
    <property type="molecule type" value="Genomic_DNA"/>
</dbReference>
<proteinExistence type="predicted"/>
<protein>
    <submittedName>
        <fullName evidence="1">Uncharacterized protein</fullName>
    </submittedName>
</protein>
<comment type="caution">
    <text evidence="1">The sequence shown here is derived from an EMBL/GenBank/DDBJ whole genome shotgun (WGS) entry which is preliminary data.</text>
</comment>
<reference evidence="1" key="1">
    <citation type="submission" date="2023-02" db="EMBL/GenBank/DDBJ databases">
        <authorList>
            <person name="Palmer J.M."/>
        </authorList>
    </citation>
    <scope>NUCLEOTIDE SEQUENCE</scope>
    <source>
        <strain evidence="1">FW57</strain>
    </source>
</reference>